<evidence type="ECO:0000313" key="3">
    <source>
        <dbReference type="Proteomes" id="UP000008493"/>
    </source>
</evidence>
<accession>K5XUF0</accession>
<gene>
    <name evidence="2" type="ORF">AGABI1DRAFT_100746</name>
</gene>
<dbReference type="RefSeq" id="XP_007330536.1">
    <property type="nucleotide sequence ID" value="XM_007330474.1"/>
</dbReference>
<dbReference type="HOGENOM" id="CLU_2922078_0_0_1"/>
<sequence length="61" mass="6956">MNMKNNSNFGAHNLQKLAKGPKKFVKNGRVNGLLNVKRSRNAKLRANQYLNPRLFLALNHP</sequence>
<evidence type="ECO:0000313" key="2">
    <source>
        <dbReference type="EMBL" id="EKM78710.1"/>
    </source>
</evidence>
<dbReference type="STRING" id="597362.K5XUF0"/>
<reference evidence="3" key="1">
    <citation type="journal article" date="2012" name="Proc. Natl. Acad. Sci. U.S.A.">
        <title>Genome sequence of the button mushroom Agaricus bisporus reveals mechanisms governing adaptation to a humic-rich ecological niche.</title>
        <authorList>
            <person name="Morin E."/>
            <person name="Kohler A."/>
            <person name="Baker A.R."/>
            <person name="Foulongne-Oriol M."/>
            <person name="Lombard V."/>
            <person name="Nagy L.G."/>
            <person name="Ohm R.A."/>
            <person name="Patyshakuliyeva A."/>
            <person name="Brun A."/>
            <person name="Aerts A.L."/>
            <person name="Bailey A.M."/>
            <person name="Billette C."/>
            <person name="Coutinho P.M."/>
            <person name="Deakin G."/>
            <person name="Doddapaneni H."/>
            <person name="Floudas D."/>
            <person name="Grimwood J."/>
            <person name="Hilden K."/>
            <person name="Kuees U."/>
            <person name="LaButti K.M."/>
            <person name="Lapidus A."/>
            <person name="Lindquist E.A."/>
            <person name="Lucas S.M."/>
            <person name="Murat C."/>
            <person name="Riley R.W."/>
            <person name="Salamov A.A."/>
            <person name="Schmutz J."/>
            <person name="Subramanian V."/>
            <person name="Woesten H.A.B."/>
            <person name="Xu J."/>
            <person name="Eastwood D.C."/>
            <person name="Foster G.D."/>
            <person name="Sonnenberg A.S."/>
            <person name="Cullen D."/>
            <person name="de Vries R.P."/>
            <person name="Lundell T."/>
            <person name="Hibbett D.S."/>
            <person name="Henrissat B."/>
            <person name="Burton K.S."/>
            <person name="Kerrigan R.W."/>
            <person name="Challen M.P."/>
            <person name="Grigoriev I.V."/>
            <person name="Martin F."/>
        </authorList>
    </citation>
    <scope>NUCLEOTIDE SEQUENCE [LARGE SCALE GENOMIC DNA]</scope>
    <source>
        <strain evidence="3">JB137-S8 / ATCC MYA-4627 / FGSC 10392</strain>
    </source>
</reference>
<dbReference type="InParanoid" id="K5XUF0"/>
<feature type="compositionally biased region" description="Polar residues" evidence="1">
    <location>
        <begin position="1"/>
        <end position="10"/>
    </location>
</feature>
<keyword evidence="3" id="KW-1185">Reference proteome</keyword>
<evidence type="ECO:0000256" key="1">
    <source>
        <dbReference type="SAM" id="MobiDB-lite"/>
    </source>
</evidence>
<dbReference type="GeneID" id="18821785"/>
<dbReference type="KEGG" id="abp:AGABI1DRAFT100746"/>
<proteinExistence type="predicted"/>
<name>K5XUF0_AGABU</name>
<organism evidence="2 3">
    <name type="scientific">Agaricus bisporus var. burnettii (strain JB137-S8 / ATCC MYA-4627 / FGSC 10392)</name>
    <name type="common">White button mushroom</name>
    <dbReference type="NCBI Taxonomy" id="597362"/>
    <lineage>
        <taxon>Eukaryota</taxon>
        <taxon>Fungi</taxon>
        <taxon>Dikarya</taxon>
        <taxon>Basidiomycota</taxon>
        <taxon>Agaricomycotina</taxon>
        <taxon>Agaricomycetes</taxon>
        <taxon>Agaricomycetidae</taxon>
        <taxon>Agaricales</taxon>
        <taxon>Agaricineae</taxon>
        <taxon>Agaricaceae</taxon>
        <taxon>Agaricus</taxon>
    </lineage>
</organism>
<dbReference type="AlphaFoldDB" id="K5XUF0"/>
<dbReference type="Proteomes" id="UP000008493">
    <property type="component" value="Unassembled WGS sequence"/>
</dbReference>
<protein>
    <submittedName>
        <fullName evidence="2">Uncharacterized protein</fullName>
    </submittedName>
</protein>
<dbReference type="EMBL" id="JH971391">
    <property type="protein sequence ID" value="EKM78710.1"/>
    <property type="molecule type" value="Genomic_DNA"/>
</dbReference>
<feature type="region of interest" description="Disordered" evidence="1">
    <location>
        <begin position="1"/>
        <end position="21"/>
    </location>
</feature>